<name>A0A1H2Q572_9FLAO</name>
<sequence length="35" mass="4166">MNYLLINGKYRTVEVQNPIYNDINTELRKINKSPL</sequence>
<reference evidence="2" key="1">
    <citation type="submission" date="2016-10" db="EMBL/GenBank/DDBJ databases">
        <authorList>
            <person name="Varghese N."/>
            <person name="Submissions S."/>
        </authorList>
    </citation>
    <scope>NUCLEOTIDE SEQUENCE [LARGE SCALE GENOMIC DNA]</scope>
    <source>
        <strain evidence="2">DSM 15718</strain>
    </source>
</reference>
<proteinExistence type="predicted"/>
<evidence type="ECO:0000313" key="2">
    <source>
        <dbReference type="Proteomes" id="UP000198569"/>
    </source>
</evidence>
<gene>
    <name evidence="1" type="ORF">SAMN05444338_10195</name>
</gene>
<dbReference type="AlphaFoldDB" id="A0A1H2Q572"/>
<keyword evidence="2" id="KW-1185">Reference proteome</keyword>
<organism evidence="1 2">
    <name type="scientific">Flavobacterium degerlachei</name>
    <dbReference type="NCBI Taxonomy" id="229203"/>
    <lineage>
        <taxon>Bacteria</taxon>
        <taxon>Pseudomonadati</taxon>
        <taxon>Bacteroidota</taxon>
        <taxon>Flavobacteriia</taxon>
        <taxon>Flavobacteriales</taxon>
        <taxon>Flavobacteriaceae</taxon>
        <taxon>Flavobacterium</taxon>
    </lineage>
</organism>
<dbReference type="STRING" id="229203.SAMN05444338_10195"/>
<accession>A0A1H2Q572</accession>
<dbReference type="Proteomes" id="UP000198569">
    <property type="component" value="Unassembled WGS sequence"/>
</dbReference>
<dbReference type="EMBL" id="FNMV01000001">
    <property type="protein sequence ID" value="SDW02327.1"/>
    <property type="molecule type" value="Genomic_DNA"/>
</dbReference>
<protein>
    <submittedName>
        <fullName evidence="1">Uncharacterized protein</fullName>
    </submittedName>
</protein>
<evidence type="ECO:0000313" key="1">
    <source>
        <dbReference type="EMBL" id="SDW02327.1"/>
    </source>
</evidence>